<dbReference type="Pfam" id="PF13180">
    <property type="entry name" value="PDZ_2"/>
    <property type="match status" value="1"/>
</dbReference>
<gene>
    <name evidence="4" type="ORF">D0433_08470</name>
</gene>
<accession>A0A395LZK0</accession>
<evidence type="ECO:0000256" key="1">
    <source>
        <dbReference type="ARBA" id="ARBA00022670"/>
    </source>
</evidence>
<evidence type="ECO:0000256" key="2">
    <source>
        <dbReference type="ARBA" id="ARBA00022801"/>
    </source>
</evidence>
<name>A0A395LZK0_9BACT</name>
<dbReference type="Gene3D" id="2.40.10.120">
    <property type="match status" value="1"/>
</dbReference>
<evidence type="ECO:0000259" key="3">
    <source>
        <dbReference type="PROSITE" id="PS50106"/>
    </source>
</evidence>
<dbReference type="SUPFAM" id="SSF50156">
    <property type="entry name" value="PDZ domain-like"/>
    <property type="match status" value="1"/>
</dbReference>
<dbReference type="InterPro" id="IPR009003">
    <property type="entry name" value="Peptidase_S1_PA"/>
</dbReference>
<dbReference type="SMART" id="SM00228">
    <property type="entry name" value="PDZ"/>
    <property type="match status" value="1"/>
</dbReference>
<reference evidence="4 5" key="1">
    <citation type="journal article" date="2011" name="ISME J.">
        <title>Community ecology of hot spring cyanobacterial mats: predominant populations and their functional potential.</title>
        <authorList>
            <person name="Klatt C.G."/>
            <person name="Wood J.M."/>
            <person name="Rusch D.B."/>
            <person name="Bateson M.M."/>
            <person name="Hamamura N."/>
            <person name="Heidelberg J.F."/>
            <person name="Grossman A.R."/>
            <person name="Bhaya D."/>
            <person name="Cohan F.M."/>
            <person name="Kuhl M."/>
            <person name="Bryant D.A."/>
            <person name="Ward D.M."/>
        </authorList>
    </citation>
    <scope>NUCLEOTIDE SEQUENCE [LARGE SCALE GENOMIC DNA]</scope>
    <source>
        <strain evidence="4">OS</strain>
    </source>
</reference>
<dbReference type="Pfam" id="PF13365">
    <property type="entry name" value="Trypsin_2"/>
    <property type="match status" value="1"/>
</dbReference>
<comment type="caution">
    <text evidence="4">The sequence shown here is derived from an EMBL/GenBank/DDBJ whole genome shotgun (WGS) entry which is preliminary data.</text>
</comment>
<keyword evidence="1" id="KW-0645">Protease</keyword>
<feature type="domain" description="PDZ" evidence="3">
    <location>
        <begin position="221"/>
        <end position="290"/>
    </location>
</feature>
<dbReference type="InterPro" id="IPR051201">
    <property type="entry name" value="Chloro_Bact_Ser_Proteases"/>
</dbReference>
<evidence type="ECO:0000313" key="5">
    <source>
        <dbReference type="Proteomes" id="UP000266389"/>
    </source>
</evidence>
<organism evidence="4 5">
    <name type="scientific">Candidatus Thermochlorobacter aerophilus</name>
    <dbReference type="NCBI Taxonomy" id="1868324"/>
    <lineage>
        <taxon>Bacteria</taxon>
        <taxon>Pseudomonadati</taxon>
        <taxon>Chlorobiota</taxon>
        <taxon>Chlorobiia</taxon>
        <taxon>Chlorobiales</taxon>
        <taxon>Candidatus Thermochlorobacteriaceae</taxon>
        <taxon>Candidatus Thermochlorobacter</taxon>
    </lineage>
</organism>
<dbReference type="InterPro" id="IPR001478">
    <property type="entry name" value="PDZ"/>
</dbReference>
<dbReference type="InterPro" id="IPR001940">
    <property type="entry name" value="Peptidase_S1C"/>
</dbReference>
<dbReference type="GO" id="GO:0004252">
    <property type="term" value="F:serine-type endopeptidase activity"/>
    <property type="evidence" value="ECO:0007669"/>
    <property type="project" value="InterPro"/>
</dbReference>
<dbReference type="InterPro" id="IPR036034">
    <property type="entry name" value="PDZ_sf"/>
</dbReference>
<dbReference type="PANTHER" id="PTHR43343:SF3">
    <property type="entry name" value="PROTEASE DO-LIKE 8, CHLOROPLASTIC"/>
    <property type="match status" value="1"/>
</dbReference>
<dbReference type="PANTHER" id="PTHR43343">
    <property type="entry name" value="PEPTIDASE S12"/>
    <property type="match status" value="1"/>
</dbReference>
<evidence type="ECO:0000313" key="4">
    <source>
        <dbReference type="EMBL" id="RFM23945.1"/>
    </source>
</evidence>
<dbReference type="SUPFAM" id="SSF50494">
    <property type="entry name" value="Trypsin-like serine proteases"/>
    <property type="match status" value="1"/>
</dbReference>
<dbReference type="Proteomes" id="UP000266389">
    <property type="component" value="Unassembled WGS sequence"/>
</dbReference>
<proteinExistence type="predicted"/>
<dbReference type="PROSITE" id="PS50106">
    <property type="entry name" value="PDZ"/>
    <property type="match status" value="1"/>
</dbReference>
<keyword evidence="2" id="KW-0378">Hydrolase</keyword>
<dbReference type="AlphaFoldDB" id="A0A395LZK0"/>
<dbReference type="PRINTS" id="PR00834">
    <property type="entry name" value="PROTEASES2C"/>
</dbReference>
<dbReference type="Gene3D" id="2.30.42.10">
    <property type="match status" value="1"/>
</dbReference>
<sequence>MDSGSTEHRLQDSMLLDAYSQAVTAAAEKVSASVVKIEVERPERRSWRGRWWNSAGAGSGFIFTPDGYIMTNNHVVQNSKSLSVTLMDGRRFAAEVIGRDPHTDLAILRINAPQLRHANFGDSSKLRVGQLAIAIGNPFGFDYTLTAGVISALGRSMRATSGRLIDNVIQTDAALNPGNSGGPLVDSCGNVIGVNTAIIFPAQGICFAIASNTAQQVAAQILKYGKVRRALLGIAGQNATLPQTLVQQYRLEQTTGVLINAIQENGPADQAGLQEGDIIIGFDGQVIKSIDDLHRLLTEQKVGVSSTVELLRSSQRLTLNITPTETLD</sequence>
<dbReference type="GO" id="GO:0006508">
    <property type="term" value="P:proteolysis"/>
    <property type="evidence" value="ECO:0007669"/>
    <property type="project" value="UniProtKB-KW"/>
</dbReference>
<protein>
    <submittedName>
        <fullName evidence="4">PDZ domain-containing protein</fullName>
    </submittedName>
</protein>
<dbReference type="EMBL" id="PHFL01000051">
    <property type="protein sequence ID" value="RFM23945.1"/>
    <property type="molecule type" value="Genomic_DNA"/>
</dbReference>